<protein>
    <submittedName>
        <fullName evidence="3">Alpha-(1-&gt;3)-arabinofuranosyltransferase</fullName>
    </submittedName>
</protein>
<accession>A0ABN1QY63</accession>
<feature type="transmembrane region" description="Helical" evidence="1">
    <location>
        <begin position="217"/>
        <end position="238"/>
    </location>
</feature>
<gene>
    <name evidence="3" type="ORF">GCM10009560_66470</name>
</gene>
<reference evidence="3 4" key="1">
    <citation type="journal article" date="2019" name="Int. J. Syst. Evol. Microbiol.">
        <title>The Global Catalogue of Microorganisms (GCM) 10K type strain sequencing project: providing services to taxonomists for standard genome sequencing and annotation.</title>
        <authorList>
            <consortium name="The Broad Institute Genomics Platform"/>
            <consortium name="The Broad Institute Genome Sequencing Center for Infectious Disease"/>
            <person name="Wu L."/>
            <person name="Ma J."/>
        </authorList>
    </citation>
    <scope>NUCLEOTIDE SEQUENCE [LARGE SCALE GENOMIC DNA]</scope>
    <source>
        <strain evidence="3 4">JCM 11136</strain>
    </source>
</reference>
<feature type="transmembrane region" description="Helical" evidence="1">
    <location>
        <begin position="1329"/>
        <end position="1348"/>
    </location>
</feature>
<dbReference type="InterPro" id="IPR021798">
    <property type="entry name" value="AftD_N"/>
</dbReference>
<sequence>MSDTPVSGQVRHRLWLAVCCLGFFVLAFTTRPGAVISDTKIDLALNPVGWLERAAHLWDPQHFGQLQNQVAGYLFPMGPFFALGDLAGVEAWVTQRVWIALLMCVAFLGVERLAGRLGLGGPGTRIAGALVYTLAPRTLSIIGELSAEWLPAAMLPWILLPLLTAAESGQRARAAIRSALAVALCGGVNAVAVLAVLVVPVIYILTRPAPVPRLRMLGWWGGAVAVATLFWWLPLLLVGRYAFSFLPYTETSAATTYVTSLTNVLRGASDWVRYLTVDGVETQPIGFAIATGLPLIVVTGVLAALGLAGLARGDLPARGFLLVVFLVGVAVLTAGHLSALEPVVAEPVRWLLDGPLAPLRNLRKFDPLVRLPLALGVAHLLVHTRLPVRTAAATATAALVLPAFNAGLAAPGHFKEVPLYWREAATWLNEHAGDDGVLVVPGAKFGEYLWGRPMDDPMQPLFTARWSTRQVTAAGSVGLSRLLDAIDQRLAAGYGSPGLTEVLRRMGVRFLLVRNDLARAGLQGAYPARVYEALRESPGITRVQVFGGEVGDTVTDDAENSVDWPFPALEVYEIAGASGLVETRAAGDALAVRGGPDSLLTMGDLGLLGDAPVLVNGDAGGREPPTVVSDALRLRERNFGELRSNWSQTLPAERHADFTGVRALDLLDDGWLDNTATAEYTGISGVTASSSASDAGAVPGIAAGGRGPWAALDGDLETNWETSGWKSPVGQWLRVDLAAERTLSGLSVAFTDNVLIGTSVRTVAVETESGRAVQDVRRTSDPQRLRVPPGPTGWVRVEIVATTGGAWSFGQRAGITDLSVPGLLPGRTIRLPGASGDVYAMDRGLDERPRCLRTQARWVCNPLLARPGEEGAGFDRSFTADRARKAGIGGYAVLRDPALVDRYTRLSRDLPGVKGSSQVSRDPVVAPRSAFDADAATTWIPAASDPAPVLTLDLRRRTKVSRIQVARPGGDREPLDVYVTGDKGTTRGARVDAAGYLVFEPLTTRTLKLRFHADSRRLQITELLIPGVTPAGRPQGLPFRLACGQGPRLFVNGRPVPTRVSGTYADLLEQRPVKITGCKRAELTAGANRVAAAGWEAFGITSLMVGALRPDAPAVRGAAVTESWSQSVREVRVSAPKDAFLVVGENFNAGWQASLDGQALTPVRLDGWKQGWELPAGSSGTVRMEYAPDRAYRLALGAGLAGIAVLAGLALAMRGPRPEHVLRTAPAGASRLTRWRAPYTLVLGTGFGAWVASWPGLLAVLAVSGAVLWVRAREGREAGDRPAGRPERWPGARWGARWGAWSGAGLLCAAALATAAAQWSGLAVLGDQVAQLVACAAMGGLFGALVTVREPRAPEPGTAERELAAAR</sequence>
<keyword evidence="4" id="KW-1185">Reference proteome</keyword>
<feature type="transmembrane region" description="Helical" evidence="1">
    <location>
        <begin position="1298"/>
        <end position="1317"/>
    </location>
</feature>
<feature type="transmembrane region" description="Helical" evidence="1">
    <location>
        <begin position="320"/>
        <end position="345"/>
    </location>
</feature>
<dbReference type="Pfam" id="PF11847">
    <property type="entry name" value="GT-C_AftD"/>
    <property type="match status" value="1"/>
</dbReference>
<evidence type="ECO:0000313" key="4">
    <source>
        <dbReference type="Proteomes" id="UP001501578"/>
    </source>
</evidence>
<dbReference type="InterPro" id="IPR008979">
    <property type="entry name" value="Galactose-bd-like_sf"/>
</dbReference>
<feature type="transmembrane region" description="Helical" evidence="1">
    <location>
        <begin position="1247"/>
        <end position="1270"/>
    </location>
</feature>
<evidence type="ECO:0000256" key="1">
    <source>
        <dbReference type="SAM" id="Phobius"/>
    </source>
</evidence>
<feature type="domain" description="F5/8 type C" evidence="2">
    <location>
        <begin position="676"/>
        <end position="748"/>
    </location>
</feature>
<feature type="transmembrane region" description="Helical" evidence="1">
    <location>
        <begin position="97"/>
        <end position="114"/>
    </location>
</feature>
<keyword evidence="1" id="KW-1133">Transmembrane helix</keyword>
<feature type="transmembrane region" description="Helical" evidence="1">
    <location>
        <begin position="285"/>
        <end position="308"/>
    </location>
</feature>
<name>A0ABN1QY63_9ACTN</name>
<dbReference type="Gene3D" id="2.60.120.260">
    <property type="entry name" value="Galactose-binding domain-like"/>
    <property type="match status" value="2"/>
</dbReference>
<dbReference type="Proteomes" id="UP001501578">
    <property type="component" value="Unassembled WGS sequence"/>
</dbReference>
<keyword evidence="1" id="KW-0812">Transmembrane</keyword>
<keyword evidence="1" id="KW-0472">Membrane</keyword>
<organism evidence="3 4">
    <name type="scientific">Nonomuraea longicatena</name>
    <dbReference type="NCBI Taxonomy" id="83682"/>
    <lineage>
        <taxon>Bacteria</taxon>
        <taxon>Bacillati</taxon>
        <taxon>Actinomycetota</taxon>
        <taxon>Actinomycetes</taxon>
        <taxon>Streptosporangiales</taxon>
        <taxon>Streptosporangiaceae</taxon>
        <taxon>Nonomuraea</taxon>
    </lineage>
</organism>
<dbReference type="SUPFAM" id="SSF49785">
    <property type="entry name" value="Galactose-binding domain-like"/>
    <property type="match status" value="1"/>
</dbReference>
<feature type="transmembrane region" description="Helical" evidence="1">
    <location>
        <begin position="126"/>
        <end position="143"/>
    </location>
</feature>
<dbReference type="RefSeq" id="WP_343954174.1">
    <property type="nucleotide sequence ID" value="NZ_BAAAHQ010000043.1"/>
</dbReference>
<dbReference type="Pfam" id="PF00754">
    <property type="entry name" value="F5_F8_type_C"/>
    <property type="match status" value="1"/>
</dbReference>
<feature type="transmembrane region" description="Helical" evidence="1">
    <location>
        <begin position="149"/>
        <end position="166"/>
    </location>
</feature>
<evidence type="ECO:0000259" key="2">
    <source>
        <dbReference type="PROSITE" id="PS50022"/>
    </source>
</evidence>
<comment type="caution">
    <text evidence="3">The sequence shown here is derived from an EMBL/GenBank/DDBJ whole genome shotgun (WGS) entry which is preliminary data.</text>
</comment>
<dbReference type="EMBL" id="BAAAHQ010000043">
    <property type="protein sequence ID" value="GAA0948813.1"/>
    <property type="molecule type" value="Genomic_DNA"/>
</dbReference>
<dbReference type="PROSITE" id="PS50022">
    <property type="entry name" value="FA58C_3"/>
    <property type="match status" value="1"/>
</dbReference>
<evidence type="ECO:0000313" key="3">
    <source>
        <dbReference type="EMBL" id="GAA0948813.1"/>
    </source>
</evidence>
<proteinExistence type="predicted"/>
<dbReference type="InterPro" id="IPR000421">
    <property type="entry name" value="FA58C"/>
</dbReference>
<feature type="transmembrane region" description="Helical" evidence="1">
    <location>
        <begin position="245"/>
        <end position="265"/>
    </location>
</feature>
<feature type="transmembrane region" description="Helical" evidence="1">
    <location>
        <begin position="178"/>
        <end position="205"/>
    </location>
</feature>
<feature type="transmembrane region" description="Helical" evidence="1">
    <location>
        <begin position="1191"/>
        <end position="1213"/>
    </location>
</feature>